<feature type="region of interest" description="Disordered" evidence="1">
    <location>
        <begin position="1"/>
        <end position="81"/>
    </location>
</feature>
<dbReference type="AlphaFoldDB" id="A0AA37UNX6"/>
<keyword evidence="3" id="KW-1185">Reference proteome</keyword>
<protein>
    <submittedName>
        <fullName evidence="2">Uncharacterized protein</fullName>
    </submittedName>
</protein>
<evidence type="ECO:0000313" key="2">
    <source>
        <dbReference type="EMBL" id="GMA30458.1"/>
    </source>
</evidence>
<feature type="compositionally biased region" description="Low complexity" evidence="1">
    <location>
        <begin position="56"/>
        <end position="69"/>
    </location>
</feature>
<reference evidence="2" key="1">
    <citation type="journal article" date="2014" name="Int. J. Syst. Evol. Microbiol.">
        <title>Complete genome sequence of Corynebacterium casei LMG S-19264T (=DSM 44701T), isolated from a smear-ripened cheese.</title>
        <authorList>
            <consortium name="US DOE Joint Genome Institute (JGI-PGF)"/>
            <person name="Walter F."/>
            <person name="Albersmeier A."/>
            <person name="Kalinowski J."/>
            <person name="Ruckert C."/>
        </authorList>
    </citation>
    <scope>NUCLEOTIDE SEQUENCE</scope>
    <source>
        <strain evidence="2">NBRC 112290</strain>
    </source>
</reference>
<organism evidence="2 3">
    <name type="scientific">Litorihabitans aurantiacus</name>
    <dbReference type="NCBI Taxonomy" id="1930061"/>
    <lineage>
        <taxon>Bacteria</taxon>
        <taxon>Bacillati</taxon>
        <taxon>Actinomycetota</taxon>
        <taxon>Actinomycetes</taxon>
        <taxon>Micrococcales</taxon>
        <taxon>Beutenbergiaceae</taxon>
        <taxon>Litorihabitans</taxon>
    </lineage>
</organism>
<comment type="caution">
    <text evidence="2">The sequence shown here is derived from an EMBL/GenBank/DDBJ whole genome shotgun (WGS) entry which is preliminary data.</text>
</comment>
<gene>
    <name evidence="2" type="ORF">GCM10025875_04500</name>
</gene>
<dbReference type="Proteomes" id="UP001157161">
    <property type="component" value="Unassembled WGS sequence"/>
</dbReference>
<evidence type="ECO:0000313" key="3">
    <source>
        <dbReference type="Proteomes" id="UP001157161"/>
    </source>
</evidence>
<name>A0AA37UNX6_9MICO</name>
<evidence type="ECO:0000256" key="1">
    <source>
        <dbReference type="SAM" id="MobiDB-lite"/>
    </source>
</evidence>
<proteinExistence type="predicted"/>
<sequence length="108" mass="11080">MRRLEEDHGATLVGELGERAPSLPCLRATKPSKQNRSLGRPETASAVSTADGPGSADTRTPAACAAAATRKPGSETEGIPASVTTATVAPCAARSTSWSARSRSLCSW</sequence>
<accession>A0AA37UNX6</accession>
<reference evidence="2" key="2">
    <citation type="submission" date="2023-02" db="EMBL/GenBank/DDBJ databases">
        <authorList>
            <person name="Sun Q."/>
            <person name="Mori K."/>
        </authorList>
    </citation>
    <scope>NUCLEOTIDE SEQUENCE</scope>
    <source>
        <strain evidence="2">NBRC 112290</strain>
    </source>
</reference>
<dbReference type="EMBL" id="BSUM01000001">
    <property type="protein sequence ID" value="GMA30458.1"/>
    <property type="molecule type" value="Genomic_DNA"/>
</dbReference>